<dbReference type="GO" id="GO:0015297">
    <property type="term" value="F:antiporter activity"/>
    <property type="evidence" value="ECO:0007669"/>
    <property type="project" value="InterPro"/>
</dbReference>
<evidence type="ECO:0000256" key="4">
    <source>
        <dbReference type="ARBA" id="ARBA00022692"/>
    </source>
</evidence>
<feature type="transmembrane region" description="Helical" evidence="8">
    <location>
        <begin position="93"/>
        <end position="113"/>
    </location>
</feature>
<dbReference type="GO" id="GO:0005886">
    <property type="term" value="C:plasma membrane"/>
    <property type="evidence" value="ECO:0007669"/>
    <property type="project" value="UniProtKB-SubCell"/>
</dbReference>
<evidence type="ECO:0000256" key="3">
    <source>
        <dbReference type="ARBA" id="ARBA00022475"/>
    </source>
</evidence>
<evidence type="ECO:0000256" key="7">
    <source>
        <dbReference type="SAM" id="MobiDB-lite"/>
    </source>
</evidence>
<feature type="transmembrane region" description="Helical" evidence="8">
    <location>
        <begin position="359"/>
        <end position="377"/>
    </location>
</feature>
<evidence type="ECO:0000256" key="1">
    <source>
        <dbReference type="ARBA" id="ARBA00004429"/>
    </source>
</evidence>
<dbReference type="PIRSF" id="PIRSF006603">
    <property type="entry name" value="DinF"/>
    <property type="match status" value="1"/>
</dbReference>
<dbReference type="AlphaFoldDB" id="A0A4P7XED5"/>
<keyword evidence="3" id="KW-1003">Cell membrane</keyword>
<sequence length="459" mass="48958">MITPQTDRRELGRALFRLTWPMLFGVAALLGFQLVDSAFVGQLGVAPLAALGFTVPVQQLIIGLQVGLGIATTALVSKALGAKRLDKARELSGLVVAAGTGAITILCLSLWWLRTPLLSLLGAEAALLPVISGFWLPWLFSAWLGAVLYFGYSIARANGNTRLPGMLMALTSLINLALDPLFIFVFDWGLPGAAWATVVAFGTGIAIVFPRIIRRGWMTARFRDVQPREGLAELGRISGPASVSQLLPPVSAMLATALVAAFGSTAVAAWGLGTRMEFFSIVVVLALTMSLPPMLGRYLGAGQLDEVRLLIRIAVRFTLLWQAGIAVAWMLLSGVLADLLSDDPAVADRVREYLLKVPLSYGGLGVCMLMVSVCNALGMPLRALTISALRLFVCYLPALWIGSQLAGLSGLFTAALIGNVAAGFVGWRLYRAGLKHVSGQSPDRPTGQEWDNRSDDKTG</sequence>
<feature type="transmembrane region" description="Helical" evidence="8">
    <location>
        <begin position="167"/>
        <end position="186"/>
    </location>
</feature>
<evidence type="ECO:0000313" key="10">
    <source>
        <dbReference type="Proteomes" id="UP000298049"/>
    </source>
</evidence>
<keyword evidence="4 8" id="KW-0812">Transmembrane</keyword>
<comment type="subcellular location">
    <subcellularLocation>
        <location evidence="1">Cell inner membrane</location>
        <topology evidence="1">Multi-pass membrane protein</topology>
    </subcellularLocation>
</comment>
<dbReference type="GO" id="GO:0042910">
    <property type="term" value="F:xenobiotic transmembrane transporter activity"/>
    <property type="evidence" value="ECO:0007669"/>
    <property type="project" value="InterPro"/>
</dbReference>
<feature type="region of interest" description="Disordered" evidence="7">
    <location>
        <begin position="437"/>
        <end position="459"/>
    </location>
</feature>
<keyword evidence="5 8" id="KW-1133">Transmembrane helix</keyword>
<feature type="transmembrane region" description="Helical" evidence="8">
    <location>
        <begin position="278"/>
        <end position="299"/>
    </location>
</feature>
<keyword evidence="6 8" id="KW-0472">Membrane</keyword>
<feature type="transmembrane region" description="Helical" evidence="8">
    <location>
        <begin position="319"/>
        <end position="339"/>
    </location>
</feature>
<dbReference type="Pfam" id="PF01554">
    <property type="entry name" value="MatE"/>
    <property type="match status" value="2"/>
</dbReference>
<reference evidence="9 10" key="1">
    <citation type="submission" date="2018-07" db="EMBL/GenBank/DDBJ databases">
        <title>Marsedoiliclastica nanhaica gen. nov. sp. nov., a novel marine hydrocarbonoclastic bacterium isolated from an in-situ enriched hydrocarbon-degrading consortium in deep-sea sediment.</title>
        <authorList>
            <person name="Dong C."/>
            <person name="Ma T."/>
            <person name="Liu R."/>
            <person name="Shao Z."/>
        </authorList>
    </citation>
    <scope>NUCLEOTIDE SEQUENCE [LARGE SCALE GENOMIC DNA]</scope>
    <source>
        <strain evidence="10">soil36-7</strain>
    </source>
</reference>
<dbReference type="InterPro" id="IPR002528">
    <property type="entry name" value="MATE_fam"/>
</dbReference>
<evidence type="ECO:0000256" key="8">
    <source>
        <dbReference type="SAM" id="Phobius"/>
    </source>
</evidence>
<protein>
    <submittedName>
        <fullName evidence="9">MATE family efflux transporter</fullName>
    </submittedName>
</protein>
<dbReference type="PANTHER" id="PTHR43549:SF3">
    <property type="entry name" value="MULTIDRUG RESISTANCE PROTEIN YPNP-RELATED"/>
    <property type="match status" value="1"/>
</dbReference>
<dbReference type="InterPro" id="IPR052031">
    <property type="entry name" value="Membrane_Transporter-Flippase"/>
</dbReference>
<dbReference type="EMBL" id="CP031093">
    <property type="protein sequence ID" value="QCF25248.1"/>
    <property type="molecule type" value="Genomic_DNA"/>
</dbReference>
<evidence type="ECO:0000256" key="6">
    <source>
        <dbReference type="ARBA" id="ARBA00023136"/>
    </source>
</evidence>
<feature type="transmembrane region" description="Helical" evidence="8">
    <location>
        <begin position="246"/>
        <end position="272"/>
    </location>
</feature>
<accession>A0A4P7XED5</accession>
<dbReference type="Proteomes" id="UP000298049">
    <property type="component" value="Chromosome"/>
</dbReference>
<name>A0A4P7XED5_9ALTE</name>
<feature type="transmembrane region" description="Helical" evidence="8">
    <location>
        <begin position="20"/>
        <end position="40"/>
    </location>
</feature>
<organism evidence="9 10">
    <name type="scientific">Hydrocarboniclastica marina</name>
    <dbReference type="NCBI Taxonomy" id="2259620"/>
    <lineage>
        <taxon>Bacteria</taxon>
        <taxon>Pseudomonadati</taxon>
        <taxon>Pseudomonadota</taxon>
        <taxon>Gammaproteobacteria</taxon>
        <taxon>Alteromonadales</taxon>
        <taxon>Alteromonadaceae</taxon>
        <taxon>Hydrocarboniclastica</taxon>
    </lineage>
</organism>
<keyword evidence="10" id="KW-1185">Reference proteome</keyword>
<feature type="transmembrane region" description="Helical" evidence="8">
    <location>
        <begin position="192"/>
        <end position="213"/>
    </location>
</feature>
<feature type="transmembrane region" description="Helical" evidence="8">
    <location>
        <begin position="384"/>
        <end position="402"/>
    </location>
</feature>
<feature type="compositionally biased region" description="Basic and acidic residues" evidence="7">
    <location>
        <begin position="450"/>
        <end position="459"/>
    </location>
</feature>
<dbReference type="OrthoDB" id="9806302at2"/>
<dbReference type="KEGG" id="hmi:soil367_04510"/>
<proteinExistence type="predicted"/>
<feature type="transmembrane region" description="Helical" evidence="8">
    <location>
        <begin position="408"/>
        <end position="430"/>
    </location>
</feature>
<evidence type="ECO:0000256" key="5">
    <source>
        <dbReference type="ARBA" id="ARBA00022989"/>
    </source>
</evidence>
<dbReference type="PANTHER" id="PTHR43549">
    <property type="entry name" value="MULTIDRUG RESISTANCE PROTEIN YPNP-RELATED"/>
    <property type="match status" value="1"/>
</dbReference>
<evidence type="ECO:0000313" key="9">
    <source>
        <dbReference type="EMBL" id="QCF25248.1"/>
    </source>
</evidence>
<evidence type="ECO:0000256" key="2">
    <source>
        <dbReference type="ARBA" id="ARBA00022448"/>
    </source>
</evidence>
<feature type="transmembrane region" description="Helical" evidence="8">
    <location>
        <begin position="133"/>
        <end position="155"/>
    </location>
</feature>
<gene>
    <name evidence="9" type="ORF">soil367_04510</name>
</gene>
<keyword evidence="2" id="KW-0813">Transport</keyword>
<dbReference type="NCBIfam" id="TIGR00797">
    <property type="entry name" value="matE"/>
    <property type="match status" value="1"/>
</dbReference>
<dbReference type="InterPro" id="IPR048279">
    <property type="entry name" value="MdtK-like"/>
</dbReference>
<dbReference type="RefSeq" id="WP_136547314.1">
    <property type="nucleotide sequence ID" value="NZ_CP031093.1"/>
</dbReference>